<dbReference type="Proteomes" id="UP001153069">
    <property type="component" value="Unassembled WGS sequence"/>
</dbReference>
<proteinExistence type="predicted"/>
<feature type="region of interest" description="Disordered" evidence="1">
    <location>
        <begin position="81"/>
        <end position="108"/>
    </location>
</feature>
<evidence type="ECO:0000313" key="2">
    <source>
        <dbReference type="EMBL" id="CAB9528095.1"/>
    </source>
</evidence>
<evidence type="ECO:0000313" key="3">
    <source>
        <dbReference type="Proteomes" id="UP001153069"/>
    </source>
</evidence>
<sequence length="108" mass="12269">MKTLPPRKLHELTLHGCLPVPQYWKKDFKSTGATFDCVSIIGGRTDARGSLHRPCRPKFLELRRLICKDPKGTILLALDTDRQKSQQKVHNKGSPQALSHFPKDHEMA</sequence>
<protein>
    <submittedName>
        <fullName evidence="2">Uncharacterized protein</fullName>
    </submittedName>
</protein>
<organism evidence="2 3">
    <name type="scientific">Seminavis robusta</name>
    <dbReference type="NCBI Taxonomy" id="568900"/>
    <lineage>
        <taxon>Eukaryota</taxon>
        <taxon>Sar</taxon>
        <taxon>Stramenopiles</taxon>
        <taxon>Ochrophyta</taxon>
        <taxon>Bacillariophyta</taxon>
        <taxon>Bacillariophyceae</taxon>
        <taxon>Bacillariophycidae</taxon>
        <taxon>Naviculales</taxon>
        <taxon>Naviculaceae</taxon>
        <taxon>Seminavis</taxon>
    </lineage>
</organism>
<comment type="caution">
    <text evidence="2">The sequence shown here is derived from an EMBL/GenBank/DDBJ whole genome shotgun (WGS) entry which is preliminary data.</text>
</comment>
<dbReference type="EMBL" id="CAICTM010002144">
    <property type="protein sequence ID" value="CAB9528095.1"/>
    <property type="molecule type" value="Genomic_DNA"/>
</dbReference>
<gene>
    <name evidence="2" type="ORF">SEMRO_2146_G316441.1</name>
</gene>
<reference evidence="2" key="1">
    <citation type="submission" date="2020-06" db="EMBL/GenBank/DDBJ databases">
        <authorList>
            <consortium name="Plant Systems Biology data submission"/>
        </authorList>
    </citation>
    <scope>NUCLEOTIDE SEQUENCE</scope>
    <source>
        <strain evidence="2">D6</strain>
    </source>
</reference>
<accession>A0A9N8F0G0</accession>
<evidence type="ECO:0000256" key="1">
    <source>
        <dbReference type="SAM" id="MobiDB-lite"/>
    </source>
</evidence>
<name>A0A9N8F0G0_9STRA</name>
<keyword evidence="3" id="KW-1185">Reference proteome</keyword>
<dbReference type="AlphaFoldDB" id="A0A9N8F0G0"/>